<reference evidence="1 2" key="1">
    <citation type="submission" date="2022-01" db="EMBL/GenBank/DDBJ databases">
        <title>A chromosomal length assembly of Cordylochernes scorpioides.</title>
        <authorList>
            <person name="Zeh D."/>
            <person name="Zeh J."/>
        </authorList>
    </citation>
    <scope>NUCLEOTIDE SEQUENCE [LARGE SCALE GENOMIC DNA]</scope>
    <source>
        <strain evidence="1">IN4F17</strain>
        <tissue evidence="1">Whole Body</tissue>
    </source>
</reference>
<evidence type="ECO:0000313" key="2">
    <source>
        <dbReference type="Proteomes" id="UP001235939"/>
    </source>
</evidence>
<dbReference type="Gene3D" id="3.30.420.10">
    <property type="entry name" value="Ribonuclease H-like superfamily/Ribonuclease H"/>
    <property type="match status" value="1"/>
</dbReference>
<gene>
    <name evidence="1" type="ORF">LAZ67_13001158</name>
</gene>
<evidence type="ECO:0000313" key="1">
    <source>
        <dbReference type="EMBL" id="UYV75729.1"/>
    </source>
</evidence>
<dbReference type="PANTHER" id="PTHR46068">
    <property type="entry name" value="PROTEIN CBG27172"/>
    <property type="match status" value="1"/>
</dbReference>
<accession>A0ABY6L4D9</accession>
<sequence>MGPILHARNQTVVETVGKSWWLSARESEVDRICRKVLKRAARQTGPFYLDDLADHAHEIDHVSINGKENVNVKLFGCSKCLNKLCPRPSIASMSLVMKTTVPEEEESAPPKLPLTRCRQLKHRATGQRWEHILFTDFCPPSSRRTTTKMTVTGPLRLPTRRPSSNTAKIRSRLWVGICASGKTPPPSFSWIRGSKQEVYRRYILEAVVLSWPQRHFDDVDWTLQQDFAPVHKAKLTQDWCRAHFPNFITPVEWPPYSTDLNPIDYSVLSILQASTCATRLKSLKLLKRSLHREWDRLSPWDLRPIAEKSTSRLDLCIVAMGDHFETG</sequence>
<dbReference type="InterPro" id="IPR036397">
    <property type="entry name" value="RNaseH_sf"/>
</dbReference>
<organism evidence="1 2">
    <name type="scientific">Cordylochernes scorpioides</name>
    <dbReference type="NCBI Taxonomy" id="51811"/>
    <lineage>
        <taxon>Eukaryota</taxon>
        <taxon>Metazoa</taxon>
        <taxon>Ecdysozoa</taxon>
        <taxon>Arthropoda</taxon>
        <taxon>Chelicerata</taxon>
        <taxon>Arachnida</taxon>
        <taxon>Pseudoscorpiones</taxon>
        <taxon>Cheliferoidea</taxon>
        <taxon>Chernetidae</taxon>
        <taxon>Cordylochernes</taxon>
    </lineage>
</organism>
<keyword evidence="2" id="KW-1185">Reference proteome</keyword>
<name>A0ABY6L4D9_9ARAC</name>
<dbReference type="PANTHER" id="PTHR46068:SF1">
    <property type="entry name" value="TRANSPOSASE IS30-LIKE HTH DOMAIN-CONTAINING PROTEIN"/>
    <property type="match status" value="1"/>
</dbReference>
<evidence type="ECO:0008006" key="3">
    <source>
        <dbReference type="Google" id="ProtNLM"/>
    </source>
</evidence>
<proteinExistence type="predicted"/>
<dbReference type="EMBL" id="CP092875">
    <property type="protein sequence ID" value="UYV75729.1"/>
    <property type="molecule type" value="Genomic_DNA"/>
</dbReference>
<dbReference type="Proteomes" id="UP001235939">
    <property type="component" value="Chromosome 13"/>
</dbReference>
<protein>
    <recommendedName>
        <fullName evidence="3">Tc1-like transposase DDE domain-containing protein</fullName>
    </recommendedName>
</protein>